<evidence type="ECO:0000313" key="4">
    <source>
        <dbReference type="Proteomes" id="UP000219788"/>
    </source>
</evidence>
<evidence type="ECO:0000256" key="1">
    <source>
        <dbReference type="SAM" id="MobiDB-lite"/>
    </source>
</evidence>
<feature type="region of interest" description="Disordered" evidence="1">
    <location>
        <begin position="165"/>
        <end position="191"/>
    </location>
</feature>
<dbReference type="EMBL" id="PDDV01000013">
    <property type="protein sequence ID" value="PEH72667.1"/>
    <property type="molecule type" value="Genomic_DNA"/>
</dbReference>
<feature type="compositionally biased region" description="Polar residues" evidence="1">
    <location>
        <begin position="165"/>
        <end position="178"/>
    </location>
</feature>
<gene>
    <name evidence="3" type="ORF">CRM76_12390</name>
</gene>
<sequence length="268" mass="28900">MIRVFTTRDTILTDSGLRYSFATKRSPMKRYSCIALALLSCATLAPAYAAADDGIIRHTVQFPKGQSGTTLHGSIQGNDTLDYTLVAAQGQQMSVTLNGKSSTYFNLLAPGNHGEALFNGSIEGDHYQGILPTKGQYTVRLYQMGAAKDSSTAHSFTLTIRIQGTSASRPTSQHSASGTLPCAQHSGQPMGQCPFSVTRQANGDATLTLTLPDQRQRTLFFSHGKPLNADLSQADGDMTFTWQQQDDLFLIRCGHERYEVPAAAITGG</sequence>
<dbReference type="Proteomes" id="UP000219788">
    <property type="component" value="Unassembled WGS sequence"/>
</dbReference>
<comment type="caution">
    <text evidence="3">The sequence shown here is derived from an EMBL/GenBank/DDBJ whole genome shotgun (WGS) entry which is preliminary data.</text>
</comment>
<evidence type="ECO:0008006" key="5">
    <source>
        <dbReference type="Google" id="ProtNLM"/>
    </source>
</evidence>
<dbReference type="OrthoDB" id="964913at2"/>
<feature type="signal peptide" evidence="2">
    <location>
        <begin position="1"/>
        <end position="49"/>
    </location>
</feature>
<evidence type="ECO:0000256" key="2">
    <source>
        <dbReference type="SAM" id="SignalP"/>
    </source>
</evidence>
<proteinExistence type="predicted"/>
<protein>
    <recommendedName>
        <fullName evidence="5">Gifsy-1 prophage protein</fullName>
    </recommendedName>
</protein>
<organism evidence="3 4">
    <name type="scientific">Edwardsiella tarda</name>
    <dbReference type="NCBI Taxonomy" id="636"/>
    <lineage>
        <taxon>Bacteria</taxon>
        <taxon>Pseudomonadati</taxon>
        <taxon>Pseudomonadota</taxon>
        <taxon>Gammaproteobacteria</taxon>
        <taxon>Enterobacterales</taxon>
        <taxon>Hafniaceae</taxon>
        <taxon>Edwardsiella</taxon>
    </lineage>
</organism>
<name>A0A2A7U2Z6_EDWTA</name>
<feature type="chain" id="PRO_5013151313" description="Gifsy-1 prophage protein" evidence="2">
    <location>
        <begin position="50"/>
        <end position="268"/>
    </location>
</feature>
<evidence type="ECO:0000313" key="3">
    <source>
        <dbReference type="EMBL" id="PEH72667.1"/>
    </source>
</evidence>
<dbReference type="AlphaFoldDB" id="A0A2A7U2Z6"/>
<dbReference type="Gene3D" id="2.60.120.380">
    <property type="match status" value="1"/>
</dbReference>
<accession>A0A2A7U2Z6</accession>
<reference evidence="4" key="1">
    <citation type="submission" date="2017-09" db="EMBL/GenBank/DDBJ databases">
        <title>FDA dAtabase for Regulatory Grade micrObial Sequences (FDA-ARGOS): Supporting development and validation of Infectious Disease Dx tests.</title>
        <authorList>
            <person name="Goldberg B."/>
            <person name="Campos J."/>
            <person name="Tallon L."/>
            <person name="Sadzewicz L."/>
            <person name="Ott S."/>
            <person name="Zhao X."/>
            <person name="Nagaraj S."/>
            <person name="Vavikolanu K."/>
            <person name="Aluvathingal J."/>
            <person name="Nadendla S."/>
            <person name="Geyer C."/>
            <person name="Sichtig H."/>
        </authorList>
    </citation>
    <scope>NUCLEOTIDE SEQUENCE [LARGE SCALE GENOMIC DNA]</scope>
    <source>
        <strain evidence="4">FDAARGOS_370</strain>
    </source>
</reference>
<keyword evidence="2" id="KW-0732">Signal</keyword>